<accession>A0AAU9SZD6</accession>
<evidence type="ECO:0000313" key="2">
    <source>
        <dbReference type="EMBL" id="CAH2073241.1"/>
    </source>
</evidence>
<dbReference type="AlphaFoldDB" id="A0AAU9SZD6"/>
<gene>
    <name evidence="2" type="ORF">TAV2_LOCUS19994</name>
</gene>
<name>A0AAU9SZD6_THLAR</name>
<feature type="region of interest" description="Disordered" evidence="1">
    <location>
        <begin position="1"/>
        <end position="47"/>
    </location>
</feature>
<sequence length="943" mass="107437">QCPSDDDIGSKADLFDGAARGENATRVWNETASGSSYDERHSPQELENAAVQNNQSSNKELELPSIRSSGLTKVNSEVGTPRRIQKETLPSNFPVFYASEQGPWSAMICYEACVRLCLHSRATDSVSEASYFLNDDCVLLRNAFGLQNLFLRSEEEQLGNRPSTLVTETTIAPKCKRSVGKIKLQVGKIKIGLDSNPGCQISSLKHHHEIVSQQISELSVTLSSGWKAVKRVHVPPRVVVHGSLSRKSRAYMRSCAKYLKQISKALQQEFVETHSTRQRSLNAVPEKYSCSLRLKSSAEEDHVITQPESGETFVFLPDSICDDLIIDVRDSSGHFCGRVIAQLAAIADEPNERLKWWTVYHEPEHERIGRIQIHINYSSSLTEKTKCGLVAEAPAYDLVLEVAMKAMKFQRRNLLIEGPWRWMLTQFANYYGISDAYTKLRYLSYVMDVASPTKDCLDLIYDFLSPILTERSRKELLSHQEKRLLGEIDDNVRKILASTFENYKSLDESCCAGINDVFEPPTRTPAPALTPAIKLYEISTDISINNSNVIPRYIDLPKLSAAIYSADLIKRLREYLTACPPPSPSPPVVDLVITTADFEADLLRWNIMPINDDFNVLELFNPYITTWIEEKKNSLHEFCKSETGKAYSEIQGMTSPFVDKMYELLNVTLDEFDVIVRRWPYYAVCLEKVVARSEKAMIEALEKKYSERLSSLNDSKISALKFVHRLTKKGTSNIYFVPEELGVLLNSLNAALDDLRPSIETRFKEWNSYLSVEGNREVLGKRLNEVTVRLRSKFRSHMEAVVEKLAENMRIHSHMKMKNIIHDIKGTTEESDVRNRMQSLKELLDRTIDHLHDVLSPDVFVLTCRELWDRMGQEVLYLLENRKDNRVTWHKGLSIAVSVLDEIFMTQMRSYLGDSLKEEDFEAPGSMMELQSMLCGERNGFYY</sequence>
<keyword evidence="3" id="KW-1185">Reference proteome</keyword>
<dbReference type="PANTHER" id="PTHR31110:SF4">
    <property type="entry name" value="TRANSMEMBRANE PROTEIN"/>
    <property type="match status" value="1"/>
</dbReference>
<feature type="non-terminal residue" evidence="2">
    <location>
        <position position="943"/>
    </location>
</feature>
<evidence type="ECO:0000313" key="3">
    <source>
        <dbReference type="Proteomes" id="UP000836841"/>
    </source>
</evidence>
<feature type="compositionally biased region" description="Polar residues" evidence="1">
    <location>
        <begin position="26"/>
        <end position="36"/>
    </location>
</feature>
<dbReference type="Proteomes" id="UP000836841">
    <property type="component" value="Chromosome 6"/>
</dbReference>
<evidence type="ECO:0000256" key="1">
    <source>
        <dbReference type="SAM" id="MobiDB-lite"/>
    </source>
</evidence>
<reference evidence="2 3" key="1">
    <citation type="submission" date="2022-03" db="EMBL/GenBank/DDBJ databases">
        <authorList>
            <person name="Nunn A."/>
            <person name="Chopra R."/>
            <person name="Nunn A."/>
            <person name="Contreras Garrido A."/>
        </authorList>
    </citation>
    <scope>NUCLEOTIDE SEQUENCE [LARGE SCALE GENOMIC DNA]</scope>
</reference>
<organism evidence="2 3">
    <name type="scientific">Thlaspi arvense</name>
    <name type="common">Field penny-cress</name>
    <dbReference type="NCBI Taxonomy" id="13288"/>
    <lineage>
        <taxon>Eukaryota</taxon>
        <taxon>Viridiplantae</taxon>
        <taxon>Streptophyta</taxon>
        <taxon>Embryophyta</taxon>
        <taxon>Tracheophyta</taxon>
        <taxon>Spermatophyta</taxon>
        <taxon>Magnoliopsida</taxon>
        <taxon>eudicotyledons</taxon>
        <taxon>Gunneridae</taxon>
        <taxon>Pentapetalae</taxon>
        <taxon>rosids</taxon>
        <taxon>malvids</taxon>
        <taxon>Brassicales</taxon>
        <taxon>Brassicaceae</taxon>
        <taxon>Thlaspideae</taxon>
        <taxon>Thlaspi</taxon>
    </lineage>
</organism>
<evidence type="ECO:0008006" key="4">
    <source>
        <dbReference type="Google" id="ProtNLM"/>
    </source>
</evidence>
<protein>
    <recommendedName>
        <fullName evidence="4">Pesticidal crystal cry8Ba protein</fullName>
    </recommendedName>
</protein>
<dbReference type="PANTHER" id="PTHR31110">
    <property type="entry name" value="PESTICIDAL CRYSTAL CRY8BA PROTEIN"/>
    <property type="match status" value="1"/>
</dbReference>
<dbReference type="EMBL" id="OU466862">
    <property type="protein sequence ID" value="CAH2073241.1"/>
    <property type="molecule type" value="Genomic_DNA"/>
</dbReference>
<feature type="non-terminal residue" evidence="2">
    <location>
        <position position="1"/>
    </location>
</feature>
<proteinExistence type="predicted"/>